<accession>A0A7X0Y3T9</accession>
<reference evidence="1 2" key="1">
    <citation type="submission" date="2020-03" db="EMBL/GenBank/DDBJ databases">
        <title>Soil Listeria distribution.</title>
        <authorList>
            <person name="Liao J."/>
            <person name="Wiedmann M."/>
        </authorList>
    </citation>
    <scope>NUCLEOTIDE SEQUENCE [LARGE SCALE GENOMIC DNA]</scope>
    <source>
        <strain evidence="1 2">FSL L7-0741</strain>
    </source>
</reference>
<proteinExistence type="predicted"/>
<evidence type="ECO:0000313" key="2">
    <source>
        <dbReference type="Proteomes" id="UP000535908"/>
    </source>
</evidence>
<name>A0A7X0Y3T9_9LIST</name>
<organism evidence="1 2">
    <name type="scientific">Listeria grandensis</name>
    <dbReference type="NCBI Taxonomy" id="1494963"/>
    <lineage>
        <taxon>Bacteria</taxon>
        <taxon>Bacillati</taxon>
        <taxon>Bacillota</taxon>
        <taxon>Bacilli</taxon>
        <taxon>Bacillales</taxon>
        <taxon>Listeriaceae</taxon>
        <taxon>Listeria</taxon>
    </lineage>
</organism>
<dbReference type="Pfam" id="PF13780">
    <property type="entry name" value="DUF4176"/>
    <property type="match status" value="1"/>
</dbReference>
<dbReference type="Proteomes" id="UP000535908">
    <property type="component" value="Unassembled WGS sequence"/>
</dbReference>
<evidence type="ECO:0000313" key="1">
    <source>
        <dbReference type="EMBL" id="MBC1936477.1"/>
    </source>
</evidence>
<gene>
    <name evidence="1" type="ORF">HCA69_08880</name>
</gene>
<protein>
    <submittedName>
        <fullName evidence="1">DUF4176 domain-containing protein</fullName>
    </submittedName>
</protein>
<dbReference type="InterPro" id="IPR025233">
    <property type="entry name" value="DUF4176"/>
</dbReference>
<comment type="caution">
    <text evidence="1">The sequence shown here is derived from an EMBL/GenBank/DDBJ whole genome shotgun (WGS) entry which is preliminary data.</text>
</comment>
<dbReference type="EMBL" id="JAARWN010000007">
    <property type="protein sequence ID" value="MBC1936477.1"/>
    <property type="molecule type" value="Genomic_DNA"/>
</dbReference>
<dbReference type="AlphaFoldDB" id="A0A7X0Y3T9"/>
<sequence length="100" mass="11658">MLLSVGSVVYLNEGRVKIVIMTRYPLVEAENKKMYFDYMGSKFPEGLDPKQTIYFNEENIDSVVFEGYQDEEEKRYQVVLQELVKNSEYEKGAVSSILRT</sequence>